<protein>
    <submittedName>
        <fullName evidence="1">Uncharacterized protein</fullName>
    </submittedName>
</protein>
<proteinExistence type="predicted"/>
<keyword evidence="2" id="KW-1185">Reference proteome</keyword>
<evidence type="ECO:0000313" key="1">
    <source>
        <dbReference type="EMBL" id="KAE8296027.1"/>
    </source>
</evidence>
<accession>A0A6G0IXG6</accession>
<evidence type="ECO:0000313" key="2">
    <source>
        <dbReference type="Proteomes" id="UP000424527"/>
    </source>
</evidence>
<sequence>MIRGAQPAADAGAVLHLQITGWGQQLIWSLLHSIPTPESHREHGAKVMVKVKIEGHSGEFDLAVVLKSDSLFSLCNESSKGFLSPFHPLPLPVLHKLVSVSAAEPKSSSPSPPLSHRPARLAGWLAGSPTLLSFSSTAPLSVSFKPPLLASSPSLPRAPQLAPYLTAMQPAASNKPGDCFEWSPPLFSTSLPDSKHPLWAYLSTLPPSPLLL</sequence>
<name>A0A6G0IXG6_LARCR</name>
<dbReference type="EMBL" id="REGW02000005">
    <property type="protein sequence ID" value="KAE8296027.1"/>
    <property type="molecule type" value="Genomic_DNA"/>
</dbReference>
<gene>
    <name evidence="1" type="ORF">D5F01_LYC04777</name>
</gene>
<organism evidence="1 2">
    <name type="scientific">Larimichthys crocea</name>
    <name type="common">Large yellow croaker</name>
    <name type="synonym">Pseudosciaena crocea</name>
    <dbReference type="NCBI Taxonomy" id="215358"/>
    <lineage>
        <taxon>Eukaryota</taxon>
        <taxon>Metazoa</taxon>
        <taxon>Chordata</taxon>
        <taxon>Craniata</taxon>
        <taxon>Vertebrata</taxon>
        <taxon>Euteleostomi</taxon>
        <taxon>Actinopterygii</taxon>
        <taxon>Neopterygii</taxon>
        <taxon>Teleostei</taxon>
        <taxon>Neoteleostei</taxon>
        <taxon>Acanthomorphata</taxon>
        <taxon>Eupercaria</taxon>
        <taxon>Sciaenidae</taxon>
        <taxon>Larimichthys</taxon>
    </lineage>
</organism>
<comment type="caution">
    <text evidence="1">The sequence shown here is derived from an EMBL/GenBank/DDBJ whole genome shotgun (WGS) entry which is preliminary data.</text>
</comment>
<dbReference type="AlphaFoldDB" id="A0A6G0IXG6"/>
<reference evidence="1 2" key="1">
    <citation type="submission" date="2019-07" db="EMBL/GenBank/DDBJ databases">
        <title>Chromosome genome assembly for large yellow croaker.</title>
        <authorList>
            <person name="Xiao S."/>
        </authorList>
    </citation>
    <scope>NUCLEOTIDE SEQUENCE [LARGE SCALE GENOMIC DNA]</scope>
    <source>
        <strain evidence="1">JMULYC20181020</strain>
        <tissue evidence="1">Muscle</tissue>
    </source>
</reference>
<dbReference type="Proteomes" id="UP000424527">
    <property type="component" value="Unassembled WGS sequence"/>
</dbReference>